<evidence type="ECO:0000256" key="1">
    <source>
        <dbReference type="SAM" id="MobiDB-lite"/>
    </source>
</evidence>
<protein>
    <submittedName>
        <fullName evidence="2">Uncharacterized protein</fullName>
    </submittedName>
</protein>
<comment type="caution">
    <text evidence="2">The sequence shown here is derived from an EMBL/GenBank/DDBJ whole genome shotgun (WGS) entry which is preliminary data.</text>
</comment>
<gene>
    <name evidence="2" type="ORF">SDC9_149839</name>
</gene>
<evidence type="ECO:0000313" key="2">
    <source>
        <dbReference type="EMBL" id="MPN02623.1"/>
    </source>
</evidence>
<accession>A0A645EQ13</accession>
<dbReference type="AlphaFoldDB" id="A0A645EQ13"/>
<dbReference type="EMBL" id="VSSQ01048577">
    <property type="protein sequence ID" value="MPN02623.1"/>
    <property type="molecule type" value="Genomic_DNA"/>
</dbReference>
<feature type="region of interest" description="Disordered" evidence="1">
    <location>
        <begin position="1"/>
        <end position="21"/>
    </location>
</feature>
<name>A0A645EQ13_9ZZZZ</name>
<reference evidence="2" key="1">
    <citation type="submission" date="2019-08" db="EMBL/GenBank/DDBJ databases">
        <authorList>
            <person name="Kucharzyk K."/>
            <person name="Murdoch R.W."/>
            <person name="Higgins S."/>
            <person name="Loffler F."/>
        </authorList>
    </citation>
    <scope>NUCLEOTIDE SEQUENCE</scope>
</reference>
<organism evidence="2">
    <name type="scientific">bioreactor metagenome</name>
    <dbReference type="NCBI Taxonomy" id="1076179"/>
    <lineage>
        <taxon>unclassified sequences</taxon>
        <taxon>metagenomes</taxon>
        <taxon>ecological metagenomes</taxon>
    </lineage>
</organism>
<sequence>MKAGHQRNIAQPGQAQRFPARPEGAVRVQNIQLDQADALAVMRVRGGCAHLVLRRGGDSVA</sequence>
<proteinExistence type="predicted"/>